<feature type="signal peptide" evidence="1">
    <location>
        <begin position="1"/>
        <end position="27"/>
    </location>
</feature>
<comment type="caution">
    <text evidence="2">The sequence shown here is derived from an EMBL/GenBank/DDBJ whole genome shotgun (WGS) entry which is preliminary data.</text>
</comment>
<accession>A0A5D6VBV3</accession>
<keyword evidence="1" id="KW-0732">Signal</keyword>
<dbReference type="RefSeq" id="WP_149069500.1">
    <property type="nucleotide sequence ID" value="NZ_VTHL01000002.1"/>
</dbReference>
<evidence type="ECO:0008006" key="4">
    <source>
        <dbReference type="Google" id="ProtNLM"/>
    </source>
</evidence>
<evidence type="ECO:0000256" key="1">
    <source>
        <dbReference type="SAM" id="SignalP"/>
    </source>
</evidence>
<dbReference type="Proteomes" id="UP000322791">
    <property type="component" value="Unassembled WGS sequence"/>
</dbReference>
<gene>
    <name evidence="2" type="ORF">FY528_02945</name>
</gene>
<feature type="chain" id="PRO_5023086418" description="Outer membrane beta-barrel protein" evidence="1">
    <location>
        <begin position="28"/>
        <end position="479"/>
    </location>
</feature>
<name>A0A5D6VBV3_9BACT</name>
<dbReference type="AlphaFoldDB" id="A0A5D6VBV3"/>
<proteinExistence type="predicted"/>
<reference evidence="2 3" key="1">
    <citation type="submission" date="2019-08" db="EMBL/GenBank/DDBJ databases">
        <authorList>
            <person name="Seo M.-J."/>
        </authorList>
    </citation>
    <scope>NUCLEOTIDE SEQUENCE [LARGE SCALE GENOMIC DNA]</scope>
    <source>
        <strain evidence="2 3">KIGAM108</strain>
    </source>
</reference>
<evidence type="ECO:0000313" key="3">
    <source>
        <dbReference type="Proteomes" id="UP000322791"/>
    </source>
</evidence>
<sequence>MIPVYFLRLGFFLLLLLLGALSQTVHAQRFEPGYVISPTGDTLRVELENRFWKAGPDRLRYRTTATAPILDVPSRRLRGFGLLRGRQWRVLPLQYDAAAEGREANVVPGNAMTRLQTDTLVTEVLVLGPVTLLSAFEDTTPHYFVLKDNAPPLELVSRVISRTAANGSQTLVTINNYREQLRLFLQPDCPAVASGWGSLAYTPAALTRLLSTYNQACLGALVVRPAKSARQPTLRLDGGVVLGGGPGTGSFANAQSTGLVGLVTGDFQQATLEQAHLAAVKRRQLTPAAGLYLDVLMPGRTLAVHGEAQLALGNSSSHTVNTGFASFPTKTYAFKQGTQLSLLAGLRVFGAAGKGSLLAGGGVLLTRTGFQDAAVTYPQGIQRTYKGTGLPDRRDFTMPAGLDGFYLEAGYRRGRLQGSLAWRRQTSTTSVTDVSTISSVIFNKNTNQVISSSNYAYVYRLSQLQLTVGYRLSPDTDQE</sequence>
<dbReference type="EMBL" id="VTHL01000002">
    <property type="protein sequence ID" value="TYZ13383.1"/>
    <property type="molecule type" value="Genomic_DNA"/>
</dbReference>
<evidence type="ECO:0000313" key="2">
    <source>
        <dbReference type="EMBL" id="TYZ13383.1"/>
    </source>
</evidence>
<keyword evidence="3" id="KW-1185">Reference proteome</keyword>
<protein>
    <recommendedName>
        <fullName evidence="4">Outer membrane beta-barrel protein</fullName>
    </recommendedName>
</protein>
<organism evidence="2 3">
    <name type="scientific">Hymenobacter lutimineralis</name>
    <dbReference type="NCBI Taxonomy" id="2606448"/>
    <lineage>
        <taxon>Bacteria</taxon>
        <taxon>Pseudomonadati</taxon>
        <taxon>Bacteroidota</taxon>
        <taxon>Cytophagia</taxon>
        <taxon>Cytophagales</taxon>
        <taxon>Hymenobacteraceae</taxon>
        <taxon>Hymenobacter</taxon>
    </lineage>
</organism>